<reference evidence="2 3" key="1">
    <citation type="submission" date="2018-08" db="EMBL/GenBank/DDBJ databases">
        <title>Lysobacter weifangensis sp. nov., a new member of the family 'Xanthomonadaceae', isolated from soil in a farmland.</title>
        <authorList>
            <person name="Zhao H."/>
        </authorList>
    </citation>
    <scope>NUCLEOTIDE SEQUENCE [LARGE SCALE GENOMIC DNA]</scope>
    <source>
        <strain evidence="2 3">WF-2</strain>
    </source>
</reference>
<dbReference type="OrthoDB" id="249225at2"/>
<dbReference type="EMBL" id="QVPD01000007">
    <property type="protein sequence ID" value="RFP60286.1"/>
    <property type="molecule type" value="Genomic_DNA"/>
</dbReference>
<sequence length="270" mass="28695">MSIGDWEPLWLGPPARRLYAALHPAGATAPGAPAPGVLLVPPLLHESPRSRRFIVEVASALAALGLPCLRFDFFGTGDSGGRGDDVDFASMAADLDVATAALRARTGVGQVVLLAWRGAALLAGSWSQRERPGDRIVLWEPIVDGAGWLRELQDNDARERSLRPRPRPGVPRTNRQDDGQLMGFAASPQLRLDLAAARLSRASALRPASTWAVAHAASPPLPLEVAQLFTLPAGAPTFDGGAAMEATLFLTPPLERVVEQLGHALQQREG</sequence>
<accession>A0A372DL95</accession>
<organism evidence="2 3">
    <name type="scientific">Cognatiluteimonas weifangensis</name>
    <dbReference type="NCBI Taxonomy" id="2303539"/>
    <lineage>
        <taxon>Bacteria</taxon>
        <taxon>Pseudomonadati</taxon>
        <taxon>Pseudomonadota</taxon>
        <taxon>Gammaproteobacteria</taxon>
        <taxon>Lysobacterales</taxon>
        <taxon>Lysobacteraceae</taxon>
        <taxon>Cognatiluteimonas</taxon>
    </lineage>
</organism>
<name>A0A372DL95_9GAMM</name>
<dbReference type="RefSeq" id="WP_117202688.1">
    <property type="nucleotide sequence ID" value="NZ_JBHTBK010000052.1"/>
</dbReference>
<keyword evidence="3" id="KW-1185">Reference proteome</keyword>
<dbReference type="Gene3D" id="3.40.50.1820">
    <property type="entry name" value="alpha/beta hydrolase"/>
    <property type="match status" value="1"/>
</dbReference>
<evidence type="ECO:0000313" key="2">
    <source>
        <dbReference type="EMBL" id="RFP60286.1"/>
    </source>
</evidence>
<evidence type="ECO:0000256" key="1">
    <source>
        <dbReference type="SAM" id="MobiDB-lite"/>
    </source>
</evidence>
<dbReference type="Proteomes" id="UP000262917">
    <property type="component" value="Unassembled WGS sequence"/>
</dbReference>
<dbReference type="SUPFAM" id="SSF53474">
    <property type="entry name" value="alpha/beta-Hydrolases"/>
    <property type="match status" value="1"/>
</dbReference>
<protein>
    <recommendedName>
        <fullName evidence="4">Serine aminopeptidase S33 domain-containing protein</fullName>
    </recommendedName>
</protein>
<evidence type="ECO:0008006" key="4">
    <source>
        <dbReference type="Google" id="ProtNLM"/>
    </source>
</evidence>
<feature type="region of interest" description="Disordered" evidence="1">
    <location>
        <begin position="157"/>
        <end position="181"/>
    </location>
</feature>
<gene>
    <name evidence="2" type="ORF">D0Y53_07910</name>
</gene>
<dbReference type="AlphaFoldDB" id="A0A372DL95"/>
<comment type="caution">
    <text evidence="2">The sequence shown here is derived from an EMBL/GenBank/DDBJ whole genome shotgun (WGS) entry which is preliminary data.</text>
</comment>
<proteinExistence type="predicted"/>
<evidence type="ECO:0000313" key="3">
    <source>
        <dbReference type="Proteomes" id="UP000262917"/>
    </source>
</evidence>
<dbReference type="InterPro" id="IPR029058">
    <property type="entry name" value="AB_hydrolase_fold"/>
</dbReference>